<protein>
    <recommendedName>
        <fullName evidence="2">Snake toxin/toxin-like domain-containing protein</fullName>
    </recommendedName>
</protein>
<keyword evidence="1" id="KW-0732">Signal</keyword>
<dbReference type="Pfam" id="PF00087">
    <property type="entry name" value="Toxin_TOLIP"/>
    <property type="match status" value="1"/>
</dbReference>
<dbReference type="InterPro" id="IPR035076">
    <property type="entry name" value="Toxin/TOLIP"/>
</dbReference>
<dbReference type="EMBL" id="REGN01013243">
    <property type="protein sequence ID" value="RMZ94170.1"/>
    <property type="molecule type" value="Genomic_DNA"/>
</dbReference>
<gene>
    <name evidence="3" type="ORF">BpHYR1_014649</name>
</gene>
<evidence type="ECO:0000313" key="3">
    <source>
        <dbReference type="EMBL" id="RMZ94170.1"/>
    </source>
</evidence>
<dbReference type="Gene3D" id="2.10.60.10">
    <property type="entry name" value="CD59"/>
    <property type="match status" value="1"/>
</dbReference>
<name>A0A3M7P5S9_BRAPC</name>
<evidence type="ECO:0000259" key="2">
    <source>
        <dbReference type="Pfam" id="PF00087"/>
    </source>
</evidence>
<dbReference type="OrthoDB" id="10002433at2759"/>
<dbReference type="PROSITE" id="PS51257">
    <property type="entry name" value="PROKAR_LIPOPROTEIN"/>
    <property type="match status" value="1"/>
</dbReference>
<feature type="domain" description="Snake toxin/toxin-like" evidence="2">
    <location>
        <begin position="25"/>
        <end position="75"/>
    </location>
</feature>
<keyword evidence="4" id="KW-1185">Reference proteome</keyword>
<comment type="caution">
    <text evidence="3">The sequence shown here is derived from an EMBL/GenBank/DDBJ whole genome shotgun (WGS) entry which is preliminary data.</text>
</comment>
<dbReference type="AlphaFoldDB" id="A0A3M7P5S9"/>
<feature type="signal peptide" evidence="1">
    <location>
        <begin position="1"/>
        <end position="24"/>
    </location>
</feature>
<evidence type="ECO:0000256" key="1">
    <source>
        <dbReference type="SAM" id="SignalP"/>
    </source>
</evidence>
<dbReference type="InterPro" id="IPR045860">
    <property type="entry name" value="Snake_toxin-like_sf"/>
</dbReference>
<feature type="non-terminal residue" evidence="3">
    <location>
        <position position="76"/>
    </location>
</feature>
<feature type="chain" id="PRO_5018223791" description="Snake toxin/toxin-like domain-containing protein" evidence="1">
    <location>
        <begin position="25"/>
        <end position="76"/>
    </location>
</feature>
<dbReference type="Proteomes" id="UP000276133">
    <property type="component" value="Unassembled WGS sequence"/>
</dbReference>
<accession>A0A3M7P5S9</accession>
<evidence type="ECO:0000313" key="4">
    <source>
        <dbReference type="Proteomes" id="UP000276133"/>
    </source>
</evidence>
<reference evidence="3 4" key="1">
    <citation type="journal article" date="2018" name="Sci. Rep.">
        <title>Genomic signatures of local adaptation to the degree of environmental predictability in rotifers.</title>
        <authorList>
            <person name="Franch-Gras L."/>
            <person name="Hahn C."/>
            <person name="Garcia-Roger E.M."/>
            <person name="Carmona M.J."/>
            <person name="Serra M."/>
            <person name="Gomez A."/>
        </authorList>
    </citation>
    <scope>NUCLEOTIDE SEQUENCE [LARGE SCALE GENOMIC DNA]</scope>
    <source>
        <strain evidence="3">HYR1</strain>
    </source>
</reference>
<proteinExistence type="predicted"/>
<organism evidence="3 4">
    <name type="scientific">Brachionus plicatilis</name>
    <name type="common">Marine rotifer</name>
    <name type="synonym">Brachionus muelleri</name>
    <dbReference type="NCBI Taxonomy" id="10195"/>
    <lineage>
        <taxon>Eukaryota</taxon>
        <taxon>Metazoa</taxon>
        <taxon>Spiralia</taxon>
        <taxon>Gnathifera</taxon>
        <taxon>Rotifera</taxon>
        <taxon>Eurotatoria</taxon>
        <taxon>Monogononta</taxon>
        <taxon>Pseudotrocha</taxon>
        <taxon>Ploima</taxon>
        <taxon>Brachionidae</taxon>
        <taxon>Brachionus</taxon>
    </lineage>
</organism>
<sequence length="76" mass="7921">MKNLKFLTISALIIGCCFFSQTDALQCYVCASCSGTDVGDLVTCPAGSNNYCMNIFASALGVSTVQKTCSSACVET</sequence>